<gene>
    <name evidence="2" type="ORF">KOW79_006060</name>
</gene>
<dbReference type="GO" id="GO:0099072">
    <property type="term" value="P:regulation of postsynaptic membrane neurotransmitter receptor levels"/>
    <property type="evidence" value="ECO:0007669"/>
    <property type="project" value="TreeGrafter"/>
</dbReference>
<dbReference type="OrthoDB" id="8901859at2759"/>
<evidence type="ECO:0008006" key="4">
    <source>
        <dbReference type="Google" id="ProtNLM"/>
    </source>
</evidence>
<dbReference type="PANTHER" id="PTHR46902:SF1">
    <property type="entry name" value="DOMON DOMAIN-CONTAINING PROTEIN FRRS1L"/>
    <property type="match status" value="1"/>
</dbReference>
<protein>
    <recommendedName>
        <fullName evidence="4">Ferric-chelate reductase 1</fullName>
    </recommendedName>
</protein>
<name>A0A9D3SSG3_9TELE</name>
<dbReference type="InterPro" id="IPR042789">
    <property type="entry name" value="FRRS1L"/>
</dbReference>
<evidence type="ECO:0000256" key="1">
    <source>
        <dbReference type="SAM" id="SignalP"/>
    </source>
</evidence>
<accession>A0A9D3SSG3</accession>
<dbReference type="Proteomes" id="UP000824219">
    <property type="component" value="Linkage Group LG07"/>
</dbReference>
<keyword evidence="1" id="KW-0732">Signal</keyword>
<evidence type="ECO:0000313" key="3">
    <source>
        <dbReference type="Proteomes" id="UP000824219"/>
    </source>
</evidence>
<feature type="chain" id="PRO_5038505101" description="Ferric-chelate reductase 1" evidence="1">
    <location>
        <begin position="22"/>
        <end position="572"/>
    </location>
</feature>
<sequence length="572" mass="60055">MKTRLIVVAAFICTVCHFTEAQLLPVKPLNTTITNTTCGTTKLCVSSVPNCDPAGNSSCFFTSAQFNNGTLTIEMSGTTSGYVALGLTPTASPLTQIGNVVFVCGNNKSNAFFETVSQNGSTLTPAAVPAIISPNVLGSTNNQTLTQCAISVNISAIPFIPANVPLLFNLTILNGTTNGTDLGPAATVFNSSGTLDLANPMSNIPQNTLNITRNGCGSTKLCVSSESGCNLTGNSSCFFSSIQVKNQTFSIELSGTTTGYVALGLAKQNTTFVFICGNNNNSFFFQTATQNNTNLTTANVTTVYNSQGVVAQNQTLIQCIFNTSTSFNISTKADDTMYNVTIMNGTTNGTDLGPAATVFNSSGTLDLANPMSNVPQNTVLLNITRNGCGSTKLCVSNESSCNLTGNSSCFFSSFQVKNQTFSIELSGTTTGYVALGLTKQNTTFVFICGNNSNSFFFQTATQNNTNLTTANVTTVYNSQGVVAQNQTLIQCIFNTSTSFNISTKADDTMYNVTIMNGTTNGTQLGPLSVRFNSGKEVDLSVTSTPSSNSSNAITNLCTNVLAVLLSALILYL</sequence>
<evidence type="ECO:0000313" key="2">
    <source>
        <dbReference type="EMBL" id="KAG7329838.1"/>
    </source>
</evidence>
<feature type="signal peptide" evidence="1">
    <location>
        <begin position="1"/>
        <end position="21"/>
    </location>
</feature>
<dbReference type="EMBL" id="JAHKSW010000007">
    <property type="protein sequence ID" value="KAG7329838.1"/>
    <property type="molecule type" value="Genomic_DNA"/>
</dbReference>
<organism evidence="2 3">
    <name type="scientific">Hemibagrus wyckioides</name>
    <dbReference type="NCBI Taxonomy" id="337641"/>
    <lineage>
        <taxon>Eukaryota</taxon>
        <taxon>Metazoa</taxon>
        <taxon>Chordata</taxon>
        <taxon>Craniata</taxon>
        <taxon>Vertebrata</taxon>
        <taxon>Euteleostomi</taxon>
        <taxon>Actinopterygii</taxon>
        <taxon>Neopterygii</taxon>
        <taxon>Teleostei</taxon>
        <taxon>Ostariophysi</taxon>
        <taxon>Siluriformes</taxon>
        <taxon>Bagridae</taxon>
        <taxon>Hemibagrus</taxon>
    </lineage>
</organism>
<dbReference type="PANTHER" id="PTHR46902">
    <property type="entry name" value="DOMON DOMAIN-CONTAINING PROTEIN FRRS1L"/>
    <property type="match status" value="1"/>
</dbReference>
<proteinExistence type="predicted"/>
<dbReference type="AlphaFoldDB" id="A0A9D3SSG3"/>
<keyword evidence="3" id="KW-1185">Reference proteome</keyword>
<reference evidence="2 3" key="1">
    <citation type="submission" date="2021-06" db="EMBL/GenBank/DDBJ databases">
        <title>Chromosome-level genome assembly of the red-tail catfish (Hemibagrus wyckioides).</title>
        <authorList>
            <person name="Shao F."/>
        </authorList>
    </citation>
    <scope>NUCLEOTIDE SEQUENCE [LARGE SCALE GENOMIC DNA]</scope>
    <source>
        <strain evidence="2">EC202008001</strain>
        <tissue evidence="2">Blood</tissue>
    </source>
</reference>
<comment type="caution">
    <text evidence="2">The sequence shown here is derived from an EMBL/GenBank/DDBJ whole genome shotgun (WGS) entry which is preliminary data.</text>
</comment>
<dbReference type="GO" id="GO:1900449">
    <property type="term" value="P:regulation of glutamate receptor signaling pathway"/>
    <property type="evidence" value="ECO:0007669"/>
    <property type="project" value="InterPro"/>
</dbReference>